<reference evidence="6" key="2">
    <citation type="submission" date="2023-07" db="EMBL/GenBank/DDBJ databases">
        <authorList>
            <person name="Yang W."/>
            <person name="Chen J."/>
            <person name="Ji P."/>
            <person name="Hu F."/>
        </authorList>
    </citation>
    <scope>NUCLEOTIDE SEQUENCE</scope>
    <source>
        <strain evidence="6">CRE-138-0111</strain>
    </source>
</reference>
<dbReference type="InterPro" id="IPR051071">
    <property type="entry name" value="LRR-bact_E3_ubiq_ligases"/>
</dbReference>
<comment type="similarity">
    <text evidence="2">Belongs to the LRR-containing bacterial E3 ligase family.</text>
</comment>
<comment type="caution">
    <text evidence="5">The sequence shown here is derived from an EMBL/GenBank/DDBJ whole genome shotgun (WGS) entry which is preliminary data.</text>
</comment>
<evidence type="ECO:0000313" key="5">
    <source>
        <dbReference type="EMBL" id="MDG4698067.1"/>
    </source>
</evidence>
<dbReference type="AlphaFoldDB" id="A0AA42FKA8"/>
<evidence type="ECO:0000256" key="3">
    <source>
        <dbReference type="ARBA" id="ARBA00022614"/>
    </source>
</evidence>
<dbReference type="RefSeq" id="WP_129466931.1">
    <property type="nucleotide sequence ID" value="NZ_JARRYG010000021.1"/>
</dbReference>
<dbReference type="InterPro" id="IPR025875">
    <property type="entry name" value="Leu-rich_rpt_4"/>
</dbReference>
<dbReference type="GO" id="GO:0005576">
    <property type="term" value="C:extracellular region"/>
    <property type="evidence" value="ECO:0007669"/>
    <property type="project" value="UniProtKB-SubCell"/>
</dbReference>
<accession>A0AA42FKA8</accession>
<evidence type="ECO:0000256" key="2">
    <source>
        <dbReference type="ARBA" id="ARBA00009868"/>
    </source>
</evidence>
<evidence type="ECO:0000313" key="8">
    <source>
        <dbReference type="Proteomes" id="UP001176478"/>
    </source>
</evidence>
<comment type="subcellular location">
    <subcellularLocation>
        <location evidence="1">Secreted</location>
    </subcellularLocation>
</comment>
<evidence type="ECO:0000313" key="7">
    <source>
        <dbReference type="Proteomes" id="UP001156701"/>
    </source>
</evidence>
<evidence type="ECO:0000256" key="4">
    <source>
        <dbReference type="ARBA" id="ARBA00022737"/>
    </source>
</evidence>
<dbReference type="SUPFAM" id="SSF52058">
    <property type="entry name" value="L domain-like"/>
    <property type="match status" value="1"/>
</dbReference>
<dbReference type="Proteomes" id="UP001176478">
    <property type="component" value="Unassembled WGS sequence"/>
</dbReference>
<keyword evidence="4" id="KW-0677">Repeat</keyword>
<dbReference type="PANTHER" id="PTHR47114:SF2">
    <property type="entry name" value="OLIGODENDROCYTE-MYELIN GLYCOPROTEIN"/>
    <property type="match status" value="1"/>
</dbReference>
<dbReference type="Proteomes" id="UP001156701">
    <property type="component" value="Unassembled WGS sequence"/>
</dbReference>
<gene>
    <name evidence="5" type="ORF">P7V44_17700</name>
    <name evidence="6" type="ORF">Q5E86_14215</name>
</gene>
<dbReference type="PROSITE" id="PS51450">
    <property type="entry name" value="LRR"/>
    <property type="match status" value="2"/>
</dbReference>
<dbReference type="EMBL" id="JARRYG010000021">
    <property type="protein sequence ID" value="MDG4698067.1"/>
    <property type="molecule type" value="Genomic_DNA"/>
</dbReference>
<dbReference type="Gene3D" id="3.80.10.10">
    <property type="entry name" value="Ribonuclease Inhibitor"/>
    <property type="match status" value="1"/>
</dbReference>
<evidence type="ECO:0000313" key="6">
    <source>
        <dbReference type="EMBL" id="MDO7857481.1"/>
    </source>
</evidence>
<keyword evidence="8" id="KW-1185">Reference proteome</keyword>
<dbReference type="InterPro" id="IPR001611">
    <property type="entry name" value="Leu-rich_rpt"/>
</dbReference>
<organism evidence="5 7">
    <name type="scientific">Providencia huashanensis</name>
    <dbReference type="NCBI Taxonomy" id="3037798"/>
    <lineage>
        <taxon>Bacteria</taxon>
        <taxon>Pseudomonadati</taxon>
        <taxon>Pseudomonadota</taxon>
        <taxon>Gammaproteobacteria</taxon>
        <taxon>Enterobacterales</taxon>
        <taxon>Morganellaceae</taxon>
        <taxon>Providencia</taxon>
    </lineage>
</organism>
<dbReference type="SMART" id="SM00364">
    <property type="entry name" value="LRR_BAC"/>
    <property type="match status" value="7"/>
</dbReference>
<dbReference type="Pfam" id="PF12799">
    <property type="entry name" value="LRR_4"/>
    <property type="match status" value="1"/>
</dbReference>
<keyword evidence="3" id="KW-0433">Leucine-rich repeat</keyword>
<proteinExistence type="inferred from homology"/>
<name>A0AA42FKA8_9GAMM</name>
<dbReference type="PANTHER" id="PTHR47114">
    <property type="match status" value="1"/>
</dbReference>
<protein>
    <recommendedName>
        <fullName evidence="9">E3 ubiquitin--protein ligase</fullName>
    </recommendedName>
</protein>
<evidence type="ECO:0000256" key="1">
    <source>
        <dbReference type="ARBA" id="ARBA00004613"/>
    </source>
</evidence>
<dbReference type="Gene3D" id="3.30.2440.10">
    <property type="entry name" value="Secreted effector protein SifA"/>
    <property type="match status" value="1"/>
</dbReference>
<evidence type="ECO:0008006" key="9">
    <source>
        <dbReference type="Google" id="ProtNLM"/>
    </source>
</evidence>
<dbReference type="InterPro" id="IPR032675">
    <property type="entry name" value="LRR_dom_sf"/>
</dbReference>
<reference evidence="5" key="1">
    <citation type="submission" date="2023-03" db="EMBL/GenBank/DDBJ databases">
        <title>a new species belonging to Providencia genus.</title>
        <authorList>
            <person name="Yang W."/>
            <person name="Hu F."/>
            <person name="Shen S."/>
            <person name="Ding L."/>
            <person name="Yin D."/>
        </authorList>
    </citation>
    <scope>NUCLEOTIDE SEQUENCE</scope>
    <source>
        <strain evidence="5">CRE-3FA-0001</strain>
    </source>
</reference>
<reference evidence="6" key="3">
    <citation type="journal article" date="2024" name="Int. J. Antimicrob. Agents">
        <title>Identification of a novel Providencia species showing multi-drug-resistant in three patients with hospital-acquired infection.</title>
        <authorList>
            <person name="Yang W."/>
            <person name="Chen J."/>
            <person name="Yang F."/>
            <person name="Ji P."/>
            <person name="Shen S."/>
            <person name="Yin D."/>
            <person name="Hu F."/>
        </authorList>
    </citation>
    <scope>NUCLEOTIDE SEQUENCE</scope>
    <source>
        <strain evidence="6">CRE-138-0111</strain>
    </source>
</reference>
<sequence>MNNFSIGHNSNQINSINNHIGTFQLNTLWQAIEECFPPETHERANEHFNNLFSNARLQPNEQLAIFLTLQSLASPSTQSNFRTGYYSGTNTVTCTIDTFRQNGSMCMDIPLIERDYHAEHLNFALNSWVNNAPIGENRNEAADIIQRCFAQNSDNIDLSNQNISSLPTFLPPNLRSLNVANNQLTSLPIFSDSLITLNLSHNQLTSLSSLPEDLERLNIANNQLTNLPRLPLYMVSLQANNNQLTNMPMLPYALSDLNVSNNQLTYLQTSQTPLITLDISHNQFTQLPYLPPTLRELYASHNPLVNSPIIPAGLDSDL</sequence>
<dbReference type="EMBL" id="JAUQTG010000008">
    <property type="protein sequence ID" value="MDO7857481.1"/>
    <property type="molecule type" value="Genomic_DNA"/>
</dbReference>